<gene>
    <name evidence="1" type="ORF">EZS26_001378</name>
</gene>
<dbReference type="Proteomes" id="UP000324575">
    <property type="component" value="Unassembled WGS sequence"/>
</dbReference>
<sequence length="95" mass="10910">MIKIKIGADELILWLRKNNKANSIPNDEIQGLGRKIHDLIVGQLGGKKVNDDYPSYWANLDEVTHIDKFGLPKSSAQYEINTSELERLYVELNNW</sequence>
<dbReference type="AlphaFoldDB" id="A0A5M8P2J2"/>
<evidence type="ECO:0000313" key="2">
    <source>
        <dbReference type="Proteomes" id="UP000324575"/>
    </source>
</evidence>
<dbReference type="EMBL" id="SNRX01000007">
    <property type="protein sequence ID" value="KAA6302546.1"/>
    <property type="molecule type" value="Genomic_DNA"/>
</dbReference>
<proteinExistence type="predicted"/>
<comment type="caution">
    <text evidence="1">The sequence shown here is derived from an EMBL/GenBank/DDBJ whole genome shotgun (WGS) entry which is preliminary data.</text>
</comment>
<name>A0A5M8P2J2_9BACT</name>
<accession>A0A5M8P2J2</accession>
<organism evidence="1 2">
    <name type="scientific">Candidatus Ordinivivax streblomastigis</name>
    <dbReference type="NCBI Taxonomy" id="2540710"/>
    <lineage>
        <taxon>Bacteria</taxon>
        <taxon>Pseudomonadati</taxon>
        <taxon>Bacteroidota</taxon>
        <taxon>Bacteroidia</taxon>
        <taxon>Bacteroidales</taxon>
        <taxon>Candidatus Ordinivivax</taxon>
    </lineage>
</organism>
<protein>
    <submittedName>
        <fullName evidence="1">Uncharacterized protein</fullName>
    </submittedName>
</protein>
<evidence type="ECO:0000313" key="1">
    <source>
        <dbReference type="EMBL" id="KAA6302546.1"/>
    </source>
</evidence>
<reference evidence="1 2" key="1">
    <citation type="submission" date="2019-03" db="EMBL/GenBank/DDBJ databases">
        <title>Single cell metagenomics reveals metabolic interactions within the superorganism composed of flagellate Streblomastix strix and complex community of Bacteroidetes bacteria on its surface.</title>
        <authorList>
            <person name="Treitli S.C."/>
            <person name="Kolisko M."/>
            <person name="Husnik F."/>
            <person name="Keeling P."/>
            <person name="Hampl V."/>
        </authorList>
    </citation>
    <scope>NUCLEOTIDE SEQUENCE [LARGE SCALE GENOMIC DNA]</scope>
    <source>
        <strain evidence="1">St1</strain>
    </source>
</reference>